<feature type="transmembrane region" description="Helical" evidence="16">
    <location>
        <begin position="6"/>
        <end position="25"/>
    </location>
</feature>
<keyword evidence="6" id="KW-0732">Signal</keyword>
<comment type="subcellular location">
    <subcellularLocation>
        <location evidence="1">Membrane</location>
        <topology evidence="1">Single-pass membrane protein</topology>
    </subcellularLocation>
</comment>
<dbReference type="FunFam" id="1.10.510.10:FF:000569">
    <property type="entry name" value="Serine/threonine-protein kinase-like protein CCR4"/>
    <property type="match status" value="1"/>
</dbReference>
<dbReference type="Gene3D" id="2.130.10.30">
    <property type="entry name" value="Regulator of chromosome condensation 1/beta-lactamase-inhibitor protein II"/>
    <property type="match status" value="1"/>
</dbReference>
<feature type="domain" description="Protein kinase" evidence="17">
    <location>
        <begin position="456"/>
        <end position="737"/>
    </location>
</feature>
<dbReference type="InterPro" id="IPR009091">
    <property type="entry name" value="RCC1/BLIP-II"/>
</dbReference>
<dbReference type="EC" id="2.7.11.1" evidence="2"/>
<reference evidence="18" key="1">
    <citation type="submission" date="2015-03" db="EMBL/GenBank/DDBJ databases">
        <title>A transcriptome of Araucaria cunninghamii, an australian fine timber species.</title>
        <authorList>
            <person name="Jing Yi C.J.Y."/>
            <person name="Yin San L.Y.S."/>
            <person name="Abdul Karim S.S."/>
            <person name="Wan Azmi N.N."/>
            <person name="Hercus R.R."/>
            <person name="Croft L.L."/>
        </authorList>
    </citation>
    <scope>NUCLEOTIDE SEQUENCE</scope>
    <source>
        <strain evidence="18">MI0301</strain>
        <tissue evidence="18">Leaf</tissue>
    </source>
</reference>
<comment type="catalytic activity">
    <reaction evidence="13">
        <text>L-threonyl-[protein] + ATP = O-phospho-L-threonyl-[protein] + ADP + H(+)</text>
        <dbReference type="Rhea" id="RHEA:46608"/>
        <dbReference type="Rhea" id="RHEA-COMP:11060"/>
        <dbReference type="Rhea" id="RHEA-COMP:11605"/>
        <dbReference type="ChEBI" id="CHEBI:15378"/>
        <dbReference type="ChEBI" id="CHEBI:30013"/>
        <dbReference type="ChEBI" id="CHEBI:30616"/>
        <dbReference type="ChEBI" id="CHEBI:61977"/>
        <dbReference type="ChEBI" id="CHEBI:456216"/>
        <dbReference type="EC" id="2.7.11.1"/>
    </reaction>
</comment>
<dbReference type="Gene3D" id="1.10.510.10">
    <property type="entry name" value="Transferase(Phosphotransferase) domain 1"/>
    <property type="match status" value="1"/>
</dbReference>
<evidence type="ECO:0000256" key="15">
    <source>
        <dbReference type="PROSITE-ProRule" id="PRU10141"/>
    </source>
</evidence>
<dbReference type="PROSITE" id="PS50011">
    <property type="entry name" value="PROTEIN_KINASE_DOM"/>
    <property type="match status" value="1"/>
</dbReference>
<keyword evidence="12" id="KW-0325">Glycoprotein</keyword>
<evidence type="ECO:0000256" key="16">
    <source>
        <dbReference type="SAM" id="Phobius"/>
    </source>
</evidence>
<organism evidence="18">
    <name type="scientific">Araucaria cunninghamii</name>
    <name type="common">Hoop pine</name>
    <name type="synonym">Moreton Bay pine</name>
    <dbReference type="NCBI Taxonomy" id="56994"/>
    <lineage>
        <taxon>Eukaryota</taxon>
        <taxon>Viridiplantae</taxon>
        <taxon>Streptophyta</taxon>
        <taxon>Embryophyta</taxon>
        <taxon>Tracheophyta</taxon>
        <taxon>Spermatophyta</taxon>
        <taxon>Pinopsida</taxon>
        <taxon>Pinidae</taxon>
        <taxon>Conifers II</taxon>
        <taxon>Araucariales</taxon>
        <taxon>Araucariaceae</taxon>
        <taxon>Araucaria</taxon>
    </lineage>
</organism>
<evidence type="ECO:0000256" key="7">
    <source>
        <dbReference type="ARBA" id="ARBA00022741"/>
    </source>
</evidence>
<evidence type="ECO:0000256" key="13">
    <source>
        <dbReference type="ARBA" id="ARBA00047899"/>
    </source>
</evidence>
<dbReference type="FunFam" id="3.30.200.20:FF:000039">
    <property type="entry name" value="receptor-like protein kinase FERONIA"/>
    <property type="match status" value="1"/>
</dbReference>
<proteinExistence type="predicted"/>
<evidence type="ECO:0000256" key="10">
    <source>
        <dbReference type="ARBA" id="ARBA00022989"/>
    </source>
</evidence>
<dbReference type="InterPro" id="IPR017441">
    <property type="entry name" value="Protein_kinase_ATP_BS"/>
</dbReference>
<dbReference type="InterPro" id="IPR008271">
    <property type="entry name" value="Ser/Thr_kinase_AS"/>
</dbReference>
<keyword evidence="5 16" id="KW-0812">Transmembrane</keyword>
<evidence type="ECO:0000256" key="14">
    <source>
        <dbReference type="ARBA" id="ARBA00048679"/>
    </source>
</evidence>
<dbReference type="Pfam" id="PF07714">
    <property type="entry name" value="PK_Tyr_Ser-Thr"/>
    <property type="match status" value="1"/>
</dbReference>
<sequence length="761" mass="81124">MRGDLGFYAGVLLCLGLVGFVNGLGSMSTIAASYSSNSSGSATVCGILSGSQQGIQCVQGRLNVTVFPNVSFLGISGGDGYFCGLRQGGLQLLCWNTNTGMSSIQSKRISKDIDLQEIVVGGKQVCGLVNSTGAVVCWRAESISPPGRFVSISAGSNFTCGLFSGNRTAHCWGVNGSEIVELRGRDAGMRTLAAGGGHVCGIRNDGVAACWGRNDFGQAAPPSSLAFEFTSLALGDRHTCAIRSVNKTVLCWGEMGTAYPTAESFETIVAGDNYTCGLTSANLSVLCWGGRGFESGTLLSLPGVLPGPCTQPPCTCGLYPGSQNFCAGSQRVCSPCSAVTPAVRPPAPSPAAPSPGITIVRRTVLRSWVLALFIVGVVGAAVGIGTVLWCAWHWLMGGRGRVHNSVQPTVSNLHSGSLRRQTSLAFRRQRSGTSSKRGDRAEEFTLADVVAATSGFSEANKIGAGSFGTVYRGKLADGREVAIKRGDVGVTKKFQEKEAAFQSELEFLSRLHHKHLVSLIGYCEEGEERMLVYEYMPNGALYDHLHKMLDSPLLQSWTTRIKVALDAARGVEYLHTYAVPAIIHRDIKSSNILLDATWTARVSDFGLSLMGPDVQEGHLSMAAAGTVGYMDPEYYRLQHLTTKSDVYGFGIVLLEILTGQRAIFKQETGPISVVDYAIPRILSDELNQILDSRVRPPLSHEIEAVELVAYTAVHCVSLEGKDRPSMTDVVANLERAVAICTQVSMSRNGSMVVTSRSDDSQ</sequence>
<dbReference type="SUPFAM" id="SSF50985">
    <property type="entry name" value="RCC1/BLIP-II"/>
    <property type="match status" value="1"/>
</dbReference>
<keyword evidence="8" id="KW-0418">Kinase</keyword>
<keyword evidence="3" id="KW-0723">Serine/threonine-protein kinase</keyword>
<evidence type="ECO:0000256" key="2">
    <source>
        <dbReference type="ARBA" id="ARBA00012513"/>
    </source>
</evidence>
<accession>A0A0D6QXM0</accession>
<evidence type="ECO:0000256" key="11">
    <source>
        <dbReference type="ARBA" id="ARBA00023136"/>
    </source>
</evidence>
<dbReference type="InterPro" id="IPR001245">
    <property type="entry name" value="Ser-Thr/Tyr_kinase_cat_dom"/>
</dbReference>
<dbReference type="PANTHER" id="PTHR46146:SF3">
    <property type="entry name" value="SERINE_THREONINE-PROTEIN KINASE-LIKE PROTEIN CCR3-RELATED"/>
    <property type="match status" value="1"/>
</dbReference>
<dbReference type="PROSITE" id="PS00108">
    <property type="entry name" value="PROTEIN_KINASE_ST"/>
    <property type="match status" value="1"/>
</dbReference>
<keyword evidence="4" id="KW-0808">Transferase</keyword>
<evidence type="ECO:0000313" key="18">
    <source>
        <dbReference type="EMBL" id="JAG94753.1"/>
    </source>
</evidence>
<evidence type="ECO:0000256" key="1">
    <source>
        <dbReference type="ARBA" id="ARBA00004167"/>
    </source>
</evidence>
<dbReference type="InterPro" id="IPR011009">
    <property type="entry name" value="Kinase-like_dom_sf"/>
</dbReference>
<dbReference type="PANTHER" id="PTHR46146">
    <property type="entry name" value="SERINE/THREONINE-PROTEIN KINASE-LIKE PROTEIN CCR4"/>
    <property type="match status" value="1"/>
</dbReference>
<dbReference type="InterPro" id="IPR000719">
    <property type="entry name" value="Prot_kinase_dom"/>
</dbReference>
<evidence type="ECO:0000259" key="17">
    <source>
        <dbReference type="PROSITE" id="PS50011"/>
    </source>
</evidence>
<evidence type="ECO:0000256" key="4">
    <source>
        <dbReference type="ARBA" id="ARBA00022679"/>
    </source>
</evidence>
<evidence type="ECO:0000256" key="12">
    <source>
        <dbReference type="ARBA" id="ARBA00023180"/>
    </source>
</evidence>
<keyword evidence="11 16" id="KW-0472">Membrane</keyword>
<keyword evidence="10 16" id="KW-1133">Transmembrane helix</keyword>
<dbReference type="EMBL" id="GCKF01042584">
    <property type="protein sequence ID" value="JAG94753.1"/>
    <property type="molecule type" value="Transcribed_RNA"/>
</dbReference>
<feature type="transmembrane region" description="Helical" evidence="16">
    <location>
        <begin position="368"/>
        <end position="395"/>
    </location>
</feature>
<feature type="binding site" evidence="15">
    <location>
        <position position="484"/>
    </location>
    <ligand>
        <name>ATP</name>
        <dbReference type="ChEBI" id="CHEBI:30616"/>
    </ligand>
</feature>
<evidence type="ECO:0000256" key="5">
    <source>
        <dbReference type="ARBA" id="ARBA00022692"/>
    </source>
</evidence>
<dbReference type="Pfam" id="PF13540">
    <property type="entry name" value="RCC1_2"/>
    <property type="match status" value="1"/>
</dbReference>
<dbReference type="PROSITE" id="PS00107">
    <property type="entry name" value="PROTEIN_KINASE_ATP"/>
    <property type="match status" value="1"/>
</dbReference>
<dbReference type="AlphaFoldDB" id="A0A0D6QXM0"/>
<dbReference type="CDD" id="cd14066">
    <property type="entry name" value="STKc_IRAK"/>
    <property type="match status" value="1"/>
</dbReference>
<dbReference type="GO" id="GO:0016020">
    <property type="term" value="C:membrane"/>
    <property type="evidence" value="ECO:0007669"/>
    <property type="project" value="UniProtKB-SubCell"/>
</dbReference>
<dbReference type="Gene3D" id="3.30.200.20">
    <property type="entry name" value="Phosphorylase Kinase, domain 1"/>
    <property type="match status" value="1"/>
</dbReference>
<evidence type="ECO:0000256" key="9">
    <source>
        <dbReference type="ARBA" id="ARBA00022840"/>
    </source>
</evidence>
<name>A0A0D6QXM0_ARACU</name>
<evidence type="ECO:0000256" key="6">
    <source>
        <dbReference type="ARBA" id="ARBA00022729"/>
    </source>
</evidence>
<keyword evidence="9 15" id="KW-0067">ATP-binding</keyword>
<dbReference type="SMART" id="SM00220">
    <property type="entry name" value="S_TKc"/>
    <property type="match status" value="1"/>
</dbReference>
<protein>
    <recommendedName>
        <fullName evidence="2">non-specific serine/threonine protein kinase</fullName>
        <ecNumber evidence="2">2.7.11.1</ecNumber>
    </recommendedName>
</protein>
<dbReference type="SUPFAM" id="SSF56112">
    <property type="entry name" value="Protein kinase-like (PK-like)"/>
    <property type="match status" value="1"/>
</dbReference>
<comment type="catalytic activity">
    <reaction evidence="14">
        <text>L-seryl-[protein] + ATP = O-phospho-L-seryl-[protein] + ADP + H(+)</text>
        <dbReference type="Rhea" id="RHEA:17989"/>
        <dbReference type="Rhea" id="RHEA-COMP:9863"/>
        <dbReference type="Rhea" id="RHEA-COMP:11604"/>
        <dbReference type="ChEBI" id="CHEBI:15378"/>
        <dbReference type="ChEBI" id="CHEBI:29999"/>
        <dbReference type="ChEBI" id="CHEBI:30616"/>
        <dbReference type="ChEBI" id="CHEBI:83421"/>
        <dbReference type="ChEBI" id="CHEBI:456216"/>
        <dbReference type="EC" id="2.7.11.1"/>
    </reaction>
</comment>
<evidence type="ECO:0000256" key="3">
    <source>
        <dbReference type="ARBA" id="ARBA00022527"/>
    </source>
</evidence>
<evidence type="ECO:0000256" key="8">
    <source>
        <dbReference type="ARBA" id="ARBA00022777"/>
    </source>
</evidence>
<keyword evidence="7 15" id="KW-0547">Nucleotide-binding</keyword>
<dbReference type="GO" id="GO:0005524">
    <property type="term" value="F:ATP binding"/>
    <property type="evidence" value="ECO:0007669"/>
    <property type="project" value="UniProtKB-UniRule"/>
</dbReference>
<dbReference type="GO" id="GO:0004674">
    <property type="term" value="F:protein serine/threonine kinase activity"/>
    <property type="evidence" value="ECO:0007669"/>
    <property type="project" value="UniProtKB-KW"/>
</dbReference>